<reference evidence="4" key="3">
    <citation type="journal article" date="2016" name="Gigascience">
        <title>De novo construction of an expanded transcriptome assembly for the western tarnished plant bug, Lygus hesperus.</title>
        <authorList>
            <person name="Tassone E.E."/>
            <person name="Geib S.M."/>
            <person name="Hall B."/>
            <person name="Fabrick J.A."/>
            <person name="Brent C.S."/>
            <person name="Hull J.J."/>
        </authorList>
    </citation>
    <scope>NUCLEOTIDE SEQUENCE</scope>
</reference>
<feature type="signal peptide" evidence="1">
    <location>
        <begin position="1"/>
        <end position="24"/>
    </location>
</feature>
<proteinExistence type="predicted"/>
<keyword evidence="3" id="KW-0413">Isomerase</keyword>
<evidence type="ECO:0000313" key="4">
    <source>
        <dbReference type="EMBL" id="JAQ09900.1"/>
    </source>
</evidence>
<name>A0A0A9XEW3_LYGHE</name>
<evidence type="ECO:0000313" key="3">
    <source>
        <dbReference type="EMBL" id="JAG17363.1"/>
    </source>
</evidence>
<dbReference type="EMBL" id="GBHO01026241">
    <property type="protein sequence ID" value="JAG17363.1"/>
    <property type="molecule type" value="Transcribed_RNA"/>
</dbReference>
<evidence type="ECO:0000259" key="2">
    <source>
        <dbReference type="PROSITE" id="PS50184"/>
    </source>
</evidence>
<dbReference type="PROSITE" id="PS50184">
    <property type="entry name" value="VWFC_2"/>
    <property type="match status" value="1"/>
</dbReference>
<feature type="non-terminal residue" evidence="3">
    <location>
        <position position="1"/>
    </location>
</feature>
<dbReference type="EMBL" id="GDHC01008729">
    <property type="protein sequence ID" value="JAQ09900.1"/>
    <property type="molecule type" value="Transcribed_RNA"/>
</dbReference>
<organism evidence="3">
    <name type="scientific">Lygus hesperus</name>
    <name type="common">Western plant bug</name>
    <dbReference type="NCBI Taxonomy" id="30085"/>
    <lineage>
        <taxon>Eukaryota</taxon>
        <taxon>Metazoa</taxon>
        <taxon>Ecdysozoa</taxon>
        <taxon>Arthropoda</taxon>
        <taxon>Hexapoda</taxon>
        <taxon>Insecta</taxon>
        <taxon>Pterygota</taxon>
        <taxon>Neoptera</taxon>
        <taxon>Paraneoptera</taxon>
        <taxon>Hemiptera</taxon>
        <taxon>Heteroptera</taxon>
        <taxon>Panheteroptera</taxon>
        <taxon>Cimicomorpha</taxon>
        <taxon>Miridae</taxon>
        <taxon>Mirini</taxon>
        <taxon>Lygus</taxon>
    </lineage>
</organism>
<protein>
    <submittedName>
        <fullName evidence="3">Uronate isomerase</fullName>
    </submittedName>
</protein>
<sequence>PNLQPIMEYACLALLTSLLGLVGGSDPSEQYYKELACIPNKASNGKPQTYDCNFLNTLKDDKCYYKGKEYDVGQQLGKTDLPDCLPSCTCDLFYHSNKAYWTCVHTDCPENLGPEPCPGAVRLYNTTKSCCSDAFECEYSTKIKLKETPTCEYNGKKYLYGEKIYTGPNSPKQDKCKICVCDEGFNGSLTEPWCRRTSCDMYLHYLSYIKDGCLPTYYNPDDCCPVPIFRCPKDTDLVITPKNAVIDDNNKDLKCKFGNLEMQIGQMLSRGKESEEECVECSCITPPHPTCVMNAVCETKRQTDFTSK</sequence>
<accession>A0A0A9XEW3</accession>
<reference evidence="3" key="1">
    <citation type="journal article" date="2014" name="PLoS ONE">
        <title>Transcriptome-Based Identification of ABC Transporters in the Western Tarnished Plant Bug Lygus hesperus.</title>
        <authorList>
            <person name="Hull J.J."/>
            <person name="Chaney K."/>
            <person name="Geib S.M."/>
            <person name="Fabrick J.A."/>
            <person name="Brent C.S."/>
            <person name="Walsh D."/>
            <person name="Lavine L.C."/>
        </authorList>
    </citation>
    <scope>NUCLEOTIDE SEQUENCE</scope>
</reference>
<dbReference type="GO" id="GO:0016853">
    <property type="term" value="F:isomerase activity"/>
    <property type="evidence" value="ECO:0007669"/>
    <property type="project" value="UniProtKB-KW"/>
</dbReference>
<feature type="domain" description="VWFC" evidence="2">
    <location>
        <begin position="149"/>
        <end position="232"/>
    </location>
</feature>
<evidence type="ECO:0000256" key="1">
    <source>
        <dbReference type="SAM" id="SignalP"/>
    </source>
</evidence>
<dbReference type="AlphaFoldDB" id="A0A0A9XEW3"/>
<dbReference type="InterPro" id="IPR001007">
    <property type="entry name" value="VWF_dom"/>
</dbReference>
<feature type="chain" id="PRO_5007389651" evidence="1">
    <location>
        <begin position="25"/>
        <end position="308"/>
    </location>
</feature>
<keyword evidence="1" id="KW-0732">Signal</keyword>
<reference evidence="3" key="2">
    <citation type="submission" date="2014-07" db="EMBL/GenBank/DDBJ databases">
        <authorList>
            <person name="Hull J."/>
        </authorList>
    </citation>
    <scope>NUCLEOTIDE SEQUENCE</scope>
</reference>
<gene>
    <name evidence="3" type="primary">uxaC_0</name>
    <name evidence="3" type="ORF">CM83_30327</name>
    <name evidence="4" type="ORF">g.31983</name>
</gene>